<dbReference type="NCBIfam" id="TIGR02786">
    <property type="entry name" value="addB_alphas"/>
    <property type="match status" value="1"/>
</dbReference>
<reference evidence="3" key="1">
    <citation type="submission" date="2018-05" db="EMBL/GenBank/DDBJ databases">
        <title>Genome sequencing of Phenylobacterium sp. HYN0004.</title>
        <authorList>
            <person name="Yi H."/>
            <person name="Baek C."/>
        </authorList>
    </citation>
    <scope>NUCLEOTIDE SEQUENCE [LARGE SCALE GENOMIC DNA]</scope>
    <source>
        <strain evidence="3">HYN0004</strain>
    </source>
</reference>
<dbReference type="InterPro" id="IPR014153">
    <property type="entry name" value="Ds_break_AddB"/>
</dbReference>
<dbReference type="KEGG" id="phb:HYN04_00635"/>
<evidence type="ECO:0000313" key="3">
    <source>
        <dbReference type="Proteomes" id="UP000247763"/>
    </source>
</evidence>
<dbReference type="EMBL" id="CP029479">
    <property type="protein sequence ID" value="AWM76393.1"/>
    <property type="molecule type" value="Genomic_DNA"/>
</dbReference>
<evidence type="ECO:0000259" key="1">
    <source>
        <dbReference type="Pfam" id="PF12705"/>
    </source>
</evidence>
<feature type="domain" description="PD-(D/E)XK endonuclease-like" evidence="1">
    <location>
        <begin position="727"/>
        <end position="963"/>
    </location>
</feature>
<keyword evidence="3" id="KW-1185">Reference proteome</keyword>
<evidence type="ECO:0000313" key="2">
    <source>
        <dbReference type="EMBL" id="AWM76393.1"/>
    </source>
</evidence>
<dbReference type="SUPFAM" id="SSF52540">
    <property type="entry name" value="P-loop containing nucleoside triphosphate hydrolases"/>
    <property type="match status" value="1"/>
</dbReference>
<proteinExistence type="predicted"/>
<sequence>MSGWFFETPGPRWFNIPADRPFLDDLATGLLDLTREGGPEALADAVVLTPNRRAVRLLTEAFLRRAGDAPALLPPRIRPLGDLEAGEAPFEPGDIALDLPPAITPVRRRFELLRLVSELSPALGRSPGPTEALGLADALGGFFDSLQIEEVTGDNLAGLATLDMAAHWQVSLDFLEGALARWPQRLRELGLQDVSARRVQLLNALAEKWSETPPEGFLIAAGSTGSVKATARLLKVIAEAPRGAVVLPGLDCDPIPGVAEPEGIDDQHPQAMLRDLLLQAGVAAYDVRDWPETPDVPVAGADRRKVISLALRPADRTSDWRAAIDDTGGLGVNGIERGLAGLTVAGARDVEACALSAALLLRETLETPGRTAALVTPDADLARRVAARLARWGIVADASAGEPLARFPCAVLTLQAAQALADPAKPSVLLALLKHPRVRLGRTEADLAFARDALERDALRGPRPDTLARIRTRAEGVKHPVPEAIRLAQDLQDLFPAPVADVDAHLDASGWGRRLVELLEALCRRPEGGTGDLWAGPDGDAAARLLGALIEEGDASPALSVRAFGELLEAVMAGESVRASRATHPRLRILGAMEARMARADRLVLAGLEEGVWPQAAAVDPFLSRAMRSGLGLPKPERRIALSAHDFAQSACAPEVFLLHARRRRGAPALESRWLWRLRTLAKGAGLVLPGRPDLETLADAADAPGAFAPAPRPAPRPPLAARPRKLAVTRIETLVRDPYAVWARDILRLYPMDRPDAPIDVRLRGTAIHSALEAFVEAYPGALPDTAEAHLDALYLKALADQGMDPSGLARETALSREIASWMVATERERRSDGRRIVVEQEGAHSFMSPGGAFTFTAKADRIEIGPGAVGRILDYKTGAPPSTKMVAAGFSPQLTLSGAILMSGGFASLGVLRPEELAYVQVTGRRPAGVIKSALGEKEAPSDAVAAALEGLKAVIARFDDPATTYLSRTAPASVKLYASDYDHLARVREWTSIGGEAET</sequence>
<gene>
    <name evidence="2" type="primary">addB</name>
    <name evidence="2" type="ORF">HYN04_00635</name>
</gene>
<accession>A0A2Z3HIR4</accession>
<dbReference type="AlphaFoldDB" id="A0A2Z3HIR4"/>
<dbReference type="Pfam" id="PF12705">
    <property type="entry name" value="PDDEXK_1"/>
    <property type="match status" value="1"/>
</dbReference>
<dbReference type="InterPro" id="IPR038726">
    <property type="entry name" value="PDDEXK_AddAB-type"/>
</dbReference>
<dbReference type="OrthoDB" id="9780606at2"/>
<dbReference type="RefSeq" id="WP_110448962.1">
    <property type="nucleotide sequence ID" value="NZ_CP029479.1"/>
</dbReference>
<organism evidence="2 3">
    <name type="scientific">Phenylobacterium parvum</name>
    <dbReference type="NCBI Taxonomy" id="2201350"/>
    <lineage>
        <taxon>Bacteria</taxon>
        <taxon>Pseudomonadati</taxon>
        <taxon>Pseudomonadota</taxon>
        <taxon>Alphaproteobacteria</taxon>
        <taxon>Caulobacterales</taxon>
        <taxon>Caulobacteraceae</taxon>
        <taxon>Phenylobacterium</taxon>
    </lineage>
</organism>
<name>A0A2Z3HIR4_9CAUL</name>
<protein>
    <submittedName>
        <fullName evidence="2">Double-strand break repair protein AddB</fullName>
    </submittedName>
</protein>
<dbReference type="InterPro" id="IPR027417">
    <property type="entry name" value="P-loop_NTPase"/>
</dbReference>
<dbReference type="Proteomes" id="UP000247763">
    <property type="component" value="Chromosome"/>
</dbReference>